<evidence type="ECO:0000256" key="1">
    <source>
        <dbReference type="SAM" id="Phobius"/>
    </source>
</evidence>
<keyword evidence="1" id="KW-0812">Transmembrane</keyword>
<sequence length="130" mass="15014">MSKKAGILYVISIIVLAVSITVYYTSSSAYFSHSKNQVTNQISNDSNVKKDKDIEFVGDYTLKKVENHKAYFMEDLPNYLPGRTGDRSVDIRCYRTSKFKEGVNFKLLRIYTEDGDNNSVHKYRFEETSK</sequence>
<keyword evidence="1" id="KW-1133">Transmembrane helix</keyword>
<evidence type="ECO:0000313" key="3">
    <source>
        <dbReference type="Proteomes" id="UP001432109"/>
    </source>
</evidence>
<accession>A0AAX4J7N7</accession>
<reference evidence="2" key="1">
    <citation type="submission" date="2023-12" db="EMBL/GenBank/DDBJ databases">
        <title>Isolation and Characterisation of Novel Lytic Bacteriophages for therapeutic applications in Prosthetic Joint Infections.</title>
        <authorList>
            <person name="Burton N."/>
            <person name="Melo L.D.R."/>
            <person name="Pearce B."/>
            <person name="Tadesse M.D."/>
            <person name="Vryonis E."/>
            <person name="Sagona A."/>
        </authorList>
    </citation>
    <scope>NUCLEOTIDE SEQUENCE</scope>
</reference>
<feature type="transmembrane region" description="Helical" evidence="1">
    <location>
        <begin position="6"/>
        <end position="25"/>
    </location>
</feature>
<proteinExistence type="predicted"/>
<gene>
    <name evidence="2" type="ORF">CF5_0161</name>
</gene>
<keyword evidence="1" id="KW-0472">Membrane</keyword>
<dbReference type="Proteomes" id="UP001432109">
    <property type="component" value="Segment"/>
</dbReference>
<protein>
    <submittedName>
        <fullName evidence="2">Membrane protein</fullName>
    </submittedName>
</protein>
<evidence type="ECO:0000313" key="2">
    <source>
        <dbReference type="EMBL" id="WRW34703.1"/>
    </source>
</evidence>
<name>A0AAX4J7N7_9CAUD</name>
<organism evidence="2 3">
    <name type="scientific">Staphylococcus phage CF5</name>
    <dbReference type="NCBI Taxonomy" id="3113739"/>
    <lineage>
        <taxon>Viruses</taxon>
        <taxon>Duplodnaviria</taxon>
        <taxon>Heunggongvirae</taxon>
        <taxon>Uroviricota</taxon>
        <taxon>Caudoviricetes</taxon>
        <taxon>Herelleviridae</taxon>
        <taxon>Twortvirinae</taxon>
        <taxon>Silviavirus</taxon>
    </lineage>
</organism>
<dbReference type="EMBL" id="PP034390">
    <property type="protein sequence ID" value="WRW34703.1"/>
    <property type="molecule type" value="Genomic_DNA"/>
</dbReference>